<feature type="transmembrane region" description="Helical" evidence="1">
    <location>
        <begin position="21"/>
        <end position="44"/>
    </location>
</feature>
<evidence type="ECO:0000313" key="2">
    <source>
        <dbReference type="EMBL" id="SEI68683.1"/>
    </source>
</evidence>
<accession>A0A975ZLT5</accession>
<keyword evidence="1" id="KW-0812">Transmembrane</keyword>
<dbReference type="AlphaFoldDB" id="A0A975ZLT5"/>
<keyword evidence="1" id="KW-0472">Membrane</keyword>
<dbReference type="EMBL" id="FNYY01000001">
    <property type="protein sequence ID" value="SEI68683.1"/>
    <property type="molecule type" value="Genomic_DNA"/>
</dbReference>
<sequence length="188" mass="21633">MAMMTRILQKLRQFTGDTRGGVSLELIIFTPVLFVMLAGAYVYYDAFRQKAINTNAAYTISDALSRETDAIDDDYLDGLHSMLEFLTHANDQVGLRVTMVRWNKRKNAYRRDWSQTRGPLYPLKNRDLNTTLAEHLPTLLHNERVIVVETSAIYSPIFDVPGMSEDTELYNFAFTRPRFAPKLEWAGM</sequence>
<proteinExistence type="predicted"/>
<evidence type="ECO:0008006" key="4">
    <source>
        <dbReference type="Google" id="ProtNLM"/>
    </source>
</evidence>
<dbReference type="Proteomes" id="UP000182932">
    <property type="component" value="Unassembled WGS sequence"/>
</dbReference>
<comment type="caution">
    <text evidence="2">The sequence shown here is derived from an EMBL/GenBank/DDBJ whole genome shotgun (WGS) entry which is preliminary data.</text>
</comment>
<gene>
    <name evidence="2" type="ORF">SAMN04487940_101601</name>
</gene>
<keyword evidence="1" id="KW-1133">Transmembrane helix</keyword>
<name>A0A975ZLT5_9RHOB</name>
<keyword evidence="3" id="KW-1185">Reference proteome</keyword>
<organism evidence="2 3">
    <name type="scientific">Marinovum algicola</name>
    <dbReference type="NCBI Taxonomy" id="42444"/>
    <lineage>
        <taxon>Bacteria</taxon>
        <taxon>Pseudomonadati</taxon>
        <taxon>Pseudomonadota</taxon>
        <taxon>Alphaproteobacteria</taxon>
        <taxon>Rhodobacterales</taxon>
        <taxon>Roseobacteraceae</taxon>
        <taxon>Marinovum</taxon>
    </lineage>
</organism>
<evidence type="ECO:0000256" key="1">
    <source>
        <dbReference type="SAM" id="Phobius"/>
    </source>
</evidence>
<protein>
    <recommendedName>
        <fullName evidence="4">Flp pilus assembly protein TadG</fullName>
    </recommendedName>
</protein>
<evidence type="ECO:0000313" key="3">
    <source>
        <dbReference type="Proteomes" id="UP000182932"/>
    </source>
</evidence>
<reference evidence="2 3" key="1">
    <citation type="submission" date="2016-10" db="EMBL/GenBank/DDBJ databases">
        <authorList>
            <person name="Varghese N."/>
            <person name="Submissions S."/>
        </authorList>
    </citation>
    <scope>NUCLEOTIDE SEQUENCE [LARGE SCALE GENOMIC DNA]</scope>
    <source>
        <strain evidence="2 3">FF3</strain>
    </source>
</reference>